<evidence type="ECO:0000256" key="10">
    <source>
        <dbReference type="ARBA" id="ARBA00023136"/>
    </source>
</evidence>
<evidence type="ECO:0000313" key="14">
    <source>
        <dbReference type="Proteomes" id="UP000033640"/>
    </source>
</evidence>
<dbReference type="EMBL" id="JYIW01000026">
    <property type="protein sequence ID" value="KJL28246.1"/>
    <property type="molecule type" value="Genomic_DNA"/>
</dbReference>
<evidence type="ECO:0000256" key="5">
    <source>
        <dbReference type="ARBA" id="ARBA00022692"/>
    </source>
</evidence>
<feature type="transmembrane region" description="Helical" evidence="11">
    <location>
        <begin position="360"/>
        <end position="380"/>
    </location>
</feature>
<evidence type="ECO:0000256" key="3">
    <source>
        <dbReference type="ARBA" id="ARBA00007931"/>
    </source>
</evidence>
<keyword evidence="4 13" id="KW-0645">Protease</keyword>
<feature type="domain" description="PDZ" evidence="12">
    <location>
        <begin position="159"/>
        <end position="241"/>
    </location>
</feature>
<proteinExistence type="inferred from homology"/>
<dbReference type="InterPro" id="IPR001478">
    <property type="entry name" value="PDZ"/>
</dbReference>
<dbReference type="AlphaFoldDB" id="A0A0F0L9L1"/>
<dbReference type="InterPro" id="IPR004387">
    <property type="entry name" value="Pept_M50_Zn"/>
</dbReference>
<dbReference type="SMART" id="SM00228">
    <property type="entry name" value="PDZ"/>
    <property type="match status" value="1"/>
</dbReference>
<dbReference type="PANTHER" id="PTHR42837:SF2">
    <property type="entry name" value="MEMBRANE METALLOPROTEASE ARASP2, CHLOROPLASTIC-RELATED"/>
    <property type="match status" value="1"/>
</dbReference>
<dbReference type="Gene3D" id="2.30.42.10">
    <property type="match status" value="1"/>
</dbReference>
<comment type="similarity">
    <text evidence="3">Belongs to the peptidase M50B family.</text>
</comment>
<feature type="transmembrane region" description="Helical" evidence="11">
    <location>
        <begin position="419"/>
        <end position="443"/>
    </location>
</feature>
<comment type="caution">
    <text evidence="13">The sequence shown here is derived from an EMBL/GenBank/DDBJ whole genome shotgun (WGS) entry which is preliminary data.</text>
</comment>
<evidence type="ECO:0000256" key="1">
    <source>
        <dbReference type="ARBA" id="ARBA00001947"/>
    </source>
</evidence>
<keyword evidence="6 13" id="KW-0378">Hydrolase</keyword>
<evidence type="ECO:0000313" key="13">
    <source>
        <dbReference type="EMBL" id="KJL28246.1"/>
    </source>
</evidence>
<dbReference type="PANTHER" id="PTHR42837">
    <property type="entry name" value="REGULATOR OF SIGMA-E PROTEASE RSEP"/>
    <property type="match status" value="1"/>
</dbReference>
<dbReference type="InterPro" id="IPR008915">
    <property type="entry name" value="Peptidase_M50"/>
</dbReference>
<evidence type="ECO:0000256" key="9">
    <source>
        <dbReference type="ARBA" id="ARBA00023049"/>
    </source>
</evidence>
<keyword evidence="5 11" id="KW-0812">Transmembrane</keyword>
<dbReference type="CDD" id="cd23081">
    <property type="entry name" value="cpPDZ_EcRseP-like"/>
    <property type="match status" value="1"/>
</dbReference>
<dbReference type="Proteomes" id="UP000033640">
    <property type="component" value="Unassembled WGS sequence"/>
</dbReference>
<reference evidence="13 14" key="1">
    <citation type="submission" date="2015-02" db="EMBL/GenBank/DDBJ databases">
        <title>Draft genome sequences of ten Microbacterium spp. with emphasis on heavy metal contaminated environments.</title>
        <authorList>
            <person name="Corretto E."/>
        </authorList>
    </citation>
    <scope>NUCLEOTIDE SEQUENCE [LARGE SCALE GENOMIC DNA]</scope>
    <source>
        <strain evidence="13 14">BEL4b</strain>
    </source>
</reference>
<gene>
    <name evidence="13" type="primary">rip1</name>
    <name evidence="13" type="ORF">RS83_03316</name>
</gene>
<dbReference type="Pfam" id="PF17820">
    <property type="entry name" value="PDZ_6"/>
    <property type="match status" value="1"/>
</dbReference>
<dbReference type="EC" id="3.4.24.-" evidence="13"/>
<evidence type="ECO:0000259" key="12">
    <source>
        <dbReference type="SMART" id="SM00228"/>
    </source>
</evidence>
<feature type="transmembrane region" description="Helical" evidence="11">
    <location>
        <begin position="136"/>
        <end position="158"/>
    </location>
</feature>
<keyword evidence="9 13" id="KW-0482">Metalloprotease</keyword>
<dbReference type="GO" id="GO:0006508">
    <property type="term" value="P:proteolysis"/>
    <property type="evidence" value="ECO:0007669"/>
    <property type="project" value="UniProtKB-KW"/>
</dbReference>
<accession>A0A0F0L9L1</accession>
<evidence type="ECO:0000256" key="7">
    <source>
        <dbReference type="ARBA" id="ARBA00022833"/>
    </source>
</evidence>
<dbReference type="GO" id="GO:0016020">
    <property type="term" value="C:membrane"/>
    <property type="evidence" value="ECO:0007669"/>
    <property type="project" value="UniProtKB-SubCell"/>
</dbReference>
<comment type="cofactor">
    <cofactor evidence="1">
        <name>Zn(2+)</name>
        <dbReference type="ChEBI" id="CHEBI:29105"/>
    </cofactor>
</comment>
<evidence type="ECO:0000256" key="11">
    <source>
        <dbReference type="SAM" id="Phobius"/>
    </source>
</evidence>
<sequence length="450" mass="47197">MGGFLDAALYREQVEILLYLAGILFMLIGLGLSIGLHEVGHLVPAKLFGVRVGQYMIGFGPRLWSKRIGETEYGFKLLPVGGFISMSGMYPASSTAGPARGAFRALIQDARSANDETIAAGAEDRVFYRLPVWKRVIVMLGGPLMNLVLAVVIFTVLLSGIGMQQGTTTIASVNECVVPAGSTQTECQPGDQATPAAEAGIMPGDVLLSIDGTPVSTFAEATAIVQASPGQSLDVVIQRDGAKQTLRITPISAERTLTDASGQPLLDDTGAQIVKKVGYVGMASQMGFVQQPLNAGVEMTGDTVARVGTLIVTLPVRLWDVGVALVTGGERDPNGPLSVVGVGRLAGEVAATDAPVLNRISVLLGLLGSLNVALFVFNLIPLLPLDGGHIVVALWEGIKRVWAKLFRRPPPAPVDATRLVPLTVVVATLLIAMGALLIIADLFKPIDILG</sequence>
<keyword evidence="8 11" id="KW-1133">Transmembrane helix</keyword>
<evidence type="ECO:0000256" key="8">
    <source>
        <dbReference type="ARBA" id="ARBA00022989"/>
    </source>
</evidence>
<dbReference type="PATRIC" id="fig|82380.11.peg.3347"/>
<name>A0A0F0L9L1_9MICO</name>
<dbReference type="InterPro" id="IPR036034">
    <property type="entry name" value="PDZ_sf"/>
</dbReference>
<organism evidence="13 14">
    <name type="scientific">Microbacterium oxydans</name>
    <dbReference type="NCBI Taxonomy" id="82380"/>
    <lineage>
        <taxon>Bacteria</taxon>
        <taxon>Bacillati</taxon>
        <taxon>Actinomycetota</taxon>
        <taxon>Actinomycetes</taxon>
        <taxon>Micrococcales</taxon>
        <taxon>Microbacteriaceae</taxon>
        <taxon>Microbacterium</taxon>
    </lineage>
</organism>
<evidence type="ECO:0000256" key="4">
    <source>
        <dbReference type="ARBA" id="ARBA00022670"/>
    </source>
</evidence>
<protein>
    <submittedName>
        <fullName evidence="13">Zinc metalloprotease Rip1</fullName>
        <ecNumber evidence="13">3.4.24.-</ecNumber>
    </submittedName>
</protein>
<dbReference type="GO" id="GO:0004222">
    <property type="term" value="F:metalloendopeptidase activity"/>
    <property type="evidence" value="ECO:0007669"/>
    <property type="project" value="InterPro"/>
</dbReference>
<dbReference type="SUPFAM" id="SSF50156">
    <property type="entry name" value="PDZ domain-like"/>
    <property type="match status" value="1"/>
</dbReference>
<feature type="transmembrane region" description="Helical" evidence="11">
    <location>
        <begin position="16"/>
        <end position="36"/>
    </location>
</feature>
<dbReference type="CDD" id="cd06163">
    <property type="entry name" value="S2P-M50_PDZ_RseP-like"/>
    <property type="match status" value="1"/>
</dbReference>
<comment type="subcellular location">
    <subcellularLocation>
        <location evidence="2">Membrane</location>
        <topology evidence="2">Multi-pass membrane protein</topology>
    </subcellularLocation>
</comment>
<evidence type="ECO:0000256" key="2">
    <source>
        <dbReference type="ARBA" id="ARBA00004141"/>
    </source>
</evidence>
<dbReference type="InterPro" id="IPR041489">
    <property type="entry name" value="PDZ_6"/>
</dbReference>
<keyword evidence="10 11" id="KW-0472">Membrane</keyword>
<evidence type="ECO:0000256" key="6">
    <source>
        <dbReference type="ARBA" id="ARBA00022801"/>
    </source>
</evidence>
<keyword evidence="7" id="KW-0862">Zinc</keyword>
<dbReference type="Pfam" id="PF02163">
    <property type="entry name" value="Peptidase_M50"/>
    <property type="match status" value="1"/>
</dbReference>